<feature type="transmembrane region" description="Helical" evidence="6">
    <location>
        <begin position="12"/>
        <end position="34"/>
    </location>
</feature>
<keyword evidence="2" id="KW-1003">Cell membrane</keyword>
<feature type="transmembrane region" description="Helical" evidence="6">
    <location>
        <begin position="158"/>
        <end position="180"/>
    </location>
</feature>
<feature type="transmembrane region" description="Helical" evidence="6">
    <location>
        <begin position="76"/>
        <end position="98"/>
    </location>
</feature>
<accession>A0A7X5ZT31</accession>
<dbReference type="PIRSF" id="PIRSF006324">
    <property type="entry name" value="LeuE"/>
    <property type="match status" value="1"/>
</dbReference>
<gene>
    <name evidence="7" type="ORF">FHU38_004929</name>
</gene>
<evidence type="ECO:0000256" key="3">
    <source>
        <dbReference type="ARBA" id="ARBA00022692"/>
    </source>
</evidence>
<keyword evidence="3 6" id="KW-0812">Transmembrane</keyword>
<dbReference type="EMBL" id="JAAOYM010000002">
    <property type="protein sequence ID" value="NIJ14528.1"/>
    <property type="molecule type" value="Genomic_DNA"/>
</dbReference>
<evidence type="ECO:0000256" key="4">
    <source>
        <dbReference type="ARBA" id="ARBA00022989"/>
    </source>
</evidence>
<comment type="caution">
    <text evidence="7">The sequence shown here is derived from an EMBL/GenBank/DDBJ whole genome shotgun (WGS) entry which is preliminary data.</text>
</comment>
<keyword evidence="4 6" id="KW-1133">Transmembrane helix</keyword>
<comment type="subcellular location">
    <subcellularLocation>
        <location evidence="1">Cell membrane</location>
        <topology evidence="1">Multi-pass membrane protein</topology>
    </subcellularLocation>
</comment>
<evidence type="ECO:0000313" key="7">
    <source>
        <dbReference type="EMBL" id="NIJ14528.1"/>
    </source>
</evidence>
<evidence type="ECO:0000256" key="6">
    <source>
        <dbReference type="SAM" id="Phobius"/>
    </source>
</evidence>
<dbReference type="RefSeq" id="WP_243852758.1">
    <property type="nucleotide sequence ID" value="NZ_JAAOYM010000002.1"/>
</dbReference>
<dbReference type="AlphaFoldDB" id="A0A7X5ZT31"/>
<proteinExistence type="predicted"/>
<feature type="transmembrane region" description="Helical" evidence="6">
    <location>
        <begin position="46"/>
        <end position="70"/>
    </location>
</feature>
<evidence type="ECO:0000313" key="8">
    <source>
        <dbReference type="Proteomes" id="UP000545493"/>
    </source>
</evidence>
<feature type="transmembrane region" description="Helical" evidence="6">
    <location>
        <begin position="125"/>
        <end position="146"/>
    </location>
</feature>
<keyword evidence="5 6" id="KW-0472">Membrane</keyword>
<name>A0A7X5ZT31_9PSEU</name>
<dbReference type="PANTHER" id="PTHR30086">
    <property type="entry name" value="ARGININE EXPORTER PROTEIN ARGO"/>
    <property type="match status" value="1"/>
</dbReference>
<keyword evidence="8" id="KW-1185">Reference proteome</keyword>
<organism evidence="7 8">
    <name type="scientific">Saccharomonospora amisosensis</name>
    <dbReference type="NCBI Taxonomy" id="1128677"/>
    <lineage>
        <taxon>Bacteria</taxon>
        <taxon>Bacillati</taxon>
        <taxon>Actinomycetota</taxon>
        <taxon>Actinomycetes</taxon>
        <taxon>Pseudonocardiales</taxon>
        <taxon>Pseudonocardiaceae</taxon>
        <taxon>Saccharomonospora</taxon>
    </lineage>
</organism>
<sequence>MGVELQATWSQLAPLAGVVLLGAMSPGPDFAVVLRHSAASGRVAGTGAALGVATGILVWSVVAAAGVAGLLAASAVAFTVVKFAGAAYLLLLGARALLSVWRGGREAQVSAPEPTRTGHAFRDGLLCNVLNPKCAVLFVALLPQFLPADPTAADTAVVSAAAVLITALWFCIVANFVAAMRRLLSKPTVRRALDAVTGTLLVAVGVRLATQARTLP</sequence>
<dbReference type="GO" id="GO:0015171">
    <property type="term" value="F:amino acid transmembrane transporter activity"/>
    <property type="evidence" value="ECO:0007669"/>
    <property type="project" value="TreeGrafter"/>
</dbReference>
<dbReference type="Pfam" id="PF01810">
    <property type="entry name" value="LysE"/>
    <property type="match status" value="1"/>
</dbReference>
<dbReference type="Proteomes" id="UP000545493">
    <property type="component" value="Unassembled WGS sequence"/>
</dbReference>
<evidence type="ECO:0000256" key="1">
    <source>
        <dbReference type="ARBA" id="ARBA00004651"/>
    </source>
</evidence>
<protein>
    <submittedName>
        <fullName evidence="7">Threonine/homoserine/homoserine lactone efflux protein</fullName>
    </submittedName>
</protein>
<dbReference type="PANTHER" id="PTHR30086:SF20">
    <property type="entry name" value="ARGININE EXPORTER PROTEIN ARGO-RELATED"/>
    <property type="match status" value="1"/>
</dbReference>
<evidence type="ECO:0000256" key="5">
    <source>
        <dbReference type="ARBA" id="ARBA00023136"/>
    </source>
</evidence>
<reference evidence="7 8" key="1">
    <citation type="submission" date="2020-03" db="EMBL/GenBank/DDBJ databases">
        <title>Sequencing the genomes of 1000 actinobacteria strains.</title>
        <authorList>
            <person name="Klenk H.-P."/>
        </authorList>
    </citation>
    <scope>NUCLEOTIDE SEQUENCE [LARGE SCALE GENOMIC DNA]</scope>
    <source>
        <strain evidence="7 8">DSM 45685</strain>
    </source>
</reference>
<dbReference type="InterPro" id="IPR001123">
    <property type="entry name" value="LeuE-type"/>
</dbReference>
<evidence type="ECO:0000256" key="2">
    <source>
        <dbReference type="ARBA" id="ARBA00022475"/>
    </source>
</evidence>
<dbReference type="GO" id="GO:0005886">
    <property type="term" value="C:plasma membrane"/>
    <property type="evidence" value="ECO:0007669"/>
    <property type="project" value="UniProtKB-SubCell"/>
</dbReference>